<accession>A0ACC2KCP1</accession>
<name>A0ACC2KCP1_PERAE</name>
<organism evidence="1 2">
    <name type="scientific">Persea americana</name>
    <name type="common">Avocado</name>
    <dbReference type="NCBI Taxonomy" id="3435"/>
    <lineage>
        <taxon>Eukaryota</taxon>
        <taxon>Viridiplantae</taxon>
        <taxon>Streptophyta</taxon>
        <taxon>Embryophyta</taxon>
        <taxon>Tracheophyta</taxon>
        <taxon>Spermatophyta</taxon>
        <taxon>Magnoliopsida</taxon>
        <taxon>Magnoliidae</taxon>
        <taxon>Laurales</taxon>
        <taxon>Lauraceae</taxon>
        <taxon>Persea</taxon>
    </lineage>
</organism>
<comment type="caution">
    <text evidence="1">The sequence shown here is derived from an EMBL/GenBank/DDBJ whole genome shotgun (WGS) entry which is preliminary data.</text>
</comment>
<dbReference type="Proteomes" id="UP001234297">
    <property type="component" value="Chromosome 4"/>
</dbReference>
<proteinExistence type="predicted"/>
<dbReference type="EMBL" id="CM056812">
    <property type="protein sequence ID" value="KAJ8618688.1"/>
    <property type="molecule type" value="Genomic_DNA"/>
</dbReference>
<sequence length="103" mass="11412">MEKGLCRVLEVFKLNNQIRLPCDPKNPSLFRCNDPDFPVSAFHVVVFSDNTEALSTRGGDDSEEIIRRLAEWHDGSAKPAVIPFSGSYDDGHNSLAPPVEIIT</sequence>
<evidence type="ECO:0000313" key="1">
    <source>
        <dbReference type="EMBL" id="KAJ8618688.1"/>
    </source>
</evidence>
<gene>
    <name evidence="1" type="ORF">MRB53_014874</name>
</gene>
<keyword evidence="2" id="KW-1185">Reference proteome</keyword>
<protein>
    <submittedName>
        <fullName evidence="1">Uncharacterized protein</fullName>
    </submittedName>
</protein>
<reference evidence="1 2" key="1">
    <citation type="journal article" date="2022" name="Hortic Res">
        <title>A haplotype resolved chromosomal level avocado genome allows analysis of novel avocado genes.</title>
        <authorList>
            <person name="Nath O."/>
            <person name="Fletcher S.J."/>
            <person name="Hayward A."/>
            <person name="Shaw L.M."/>
            <person name="Masouleh A.K."/>
            <person name="Furtado A."/>
            <person name="Henry R.J."/>
            <person name="Mitter N."/>
        </authorList>
    </citation>
    <scope>NUCLEOTIDE SEQUENCE [LARGE SCALE GENOMIC DNA]</scope>
    <source>
        <strain evidence="2">cv. Hass</strain>
    </source>
</reference>
<evidence type="ECO:0000313" key="2">
    <source>
        <dbReference type="Proteomes" id="UP001234297"/>
    </source>
</evidence>